<keyword evidence="3" id="KW-1003">Cell membrane</keyword>
<evidence type="ECO:0000313" key="9">
    <source>
        <dbReference type="EMBL" id="GLX68831.1"/>
    </source>
</evidence>
<organism evidence="9 10">
    <name type="scientific">Paenibacillus glycanilyticus</name>
    <dbReference type="NCBI Taxonomy" id="126569"/>
    <lineage>
        <taxon>Bacteria</taxon>
        <taxon>Bacillati</taxon>
        <taxon>Bacillota</taxon>
        <taxon>Bacilli</taxon>
        <taxon>Bacillales</taxon>
        <taxon>Paenibacillaceae</taxon>
        <taxon>Paenibacillus</taxon>
    </lineage>
</organism>
<feature type="transmembrane region" description="Helical" evidence="7">
    <location>
        <begin position="184"/>
        <end position="209"/>
    </location>
</feature>
<accession>A0ABQ6GHP8</accession>
<keyword evidence="6 7" id="KW-0472">Membrane</keyword>
<evidence type="ECO:0000256" key="1">
    <source>
        <dbReference type="ARBA" id="ARBA00004651"/>
    </source>
</evidence>
<feature type="transmembrane region" description="Helical" evidence="7">
    <location>
        <begin position="12"/>
        <end position="37"/>
    </location>
</feature>
<dbReference type="InterPro" id="IPR035906">
    <property type="entry name" value="MetI-like_sf"/>
</dbReference>
<evidence type="ECO:0000256" key="5">
    <source>
        <dbReference type="ARBA" id="ARBA00022989"/>
    </source>
</evidence>
<evidence type="ECO:0000256" key="2">
    <source>
        <dbReference type="ARBA" id="ARBA00022448"/>
    </source>
</evidence>
<keyword evidence="10" id="KW-1185">Reference proteome</keyword>
<dbReference type="InterPro" id="IPR000515">
    <property type="entry name" value="MetI-like"/>
</dbReference>
<feature type="transmembrane region" description="Helical" evidence="7">
    <location>
        <begin position="75"/>
        <end position="99"/>
    </location>
</feature>
<protein>
    <submittedName>
        <fullName evidence="9">Maltose ABC transporter permease</fullName>
    </submittedName>
</protein>
<evidence type="ECO:0000256" key="7">
    <source>
        <dbReference type="RuleBase" id="RU363032"/>
    </source>
</evidence>
<gene>
    <name evidence="9" type="ORF">MU1_31760</name>
</gene>
<comment type="subcellular location">
    <subcellularLocation>
        <location evidence="1 7">Cell membrane</location>
        <topology evidence="1 7">Multi-pass membrane protein</topology>
    </subcellularLocation>
</comment>
<comment type="caution">
    <text evidence="9">The sequence shown here is derived from an EMBL/GenBank/DDBJ whole genome shotgun (WGS) entry which is preliminary data.</text>
</comment>
<dbReference type="SUPFAM" id="SSF161098">
    <property type="entry name" value="MetI-like"/>
    <property type="match status" value="1"/>
</dbReference>
<keyword evidence="4 7" id="KW-0812">Transmembrane</keyword>
<feature type="transmembrane region" description="Helical" evidence="7">
    <location>
        <begin position="111"/>
        <end position="136"/>
    </location>
</feature>
<name>A0ABQ6GHP8_9BACL</name>
<evidence type="ECO:0000313" key="10">
    <source>
        <dbReference type="Proteomes" id="UP001157114"/>
    </source>
</evidence>
<dbReference type="CDD" id="cd06261">
    <property type="entry name" value="TM_PBP2"/>
    <property type="match status" value="1"/>
</dbReference>
<feature type="transmembrane region" description="Helical" evidence="7">
    <location>
        <begin position="270"/>
        <end position="290"/>
    </location>
</feature>
<dbReference type="PROSITE" id="PS50928">
    <property type="entry name" value="ABC_TM1"/>
    <property type="match status" value="1"/>
</dbReference>
<dbReference type="PANTHER" id="PTHR43744">
    <property type="entry name" value="ABC TRANSPORTER PERMEASE PROTEIN MG189-RELATED-RELATED"/>
    <property type="match status" value="1"/>
</dbReference>
<reference evidence="9 10" key="1">
    <citation type="submission" date="2023-03" db="EMBL/GenBank/DDBJ databases">
        <title>Draft genome sequence of the bacteria which degrade cell wall of Tricholomamatutake.</title>
        <authorList>
            <person name="Konishi Y."/>
            <person name="Fukuta Y."/>
            <person name="Shirasaka N."/>
        </authorList>
    </citation>
    <scope>NUCLEOTIDE SEQUENCE [LARGE SCALE GENOMIC DNA]</scope>
    <source>
        <strain evidence="10">mu1</strain>
    </source>
</reference>
<evidence type="ECO:0000256" key="6">
    <source>
        <dbReference type="ARBA" id="ARBA00023136"/>
    </source>
</evidence>
<keyword evidence="2 7" id="KW-0813">Transport</keyword>
<dbReference type="RefSeq" id="WP_284239614.1">
    <property type="nucleotide sequence ID" value="NZ_BSSQ01000013.1"/>
</dbReference>
<dbReference type="EMBL" id="BSSQ01000013">
    <property type="protein sequence ID" value="GLX68831.1"/>
    <property type="molecule type" value="Genomic_DNA"/>
</dbReference>
<dbReference type="Gene3D" id="1.10.3720.10">
    <property type="entry name" value="MetI-like"/>
    <property type="match status" value="1"/>
</dbReference>
<comment type="similarity">
    <text evidence="7">Belongs to the binding-protein-dependent transport system permease family.</text>
</comment>
<keyword evidence="5 7" id="KW-1133">Transmembrane helix</keyword>
<dbReference type="Pfam" id="PF00528">
    <property type="entry name" value="BPD_transp_1"/>
    <property type="match status" value="1"/>
</dbReference>
<dbReference type="PANTHER" id="PTHR43744:SF9">
    <property type="entry name" value="POLYGALACTURONAN_RHAMNOGALACTURONAN TRANSPORT SYSTEM PERMEASE PROTEIN YTCP"/>
    <property type="match status" value="1"/>
</dbReference>
<evidence type="ECO:0000256" key="4">
    <source>
        <dbReference type="ARBA" id="ARBA00022692"/>
    </source>
</evidence>
<sequence>MGTRRLSAADRIYSSLNYTVLIIFCLTALYPFIYFLALSFNDGYDAMKGGIYLYPRVFTLENYSKAFNNPQILNAFWISISRTVIVTLCSVMLTSMLAYGLSRKGLPGRKYIVFFFFFTTLFSGGLIPTFILYRQIHIIDTYWVLVLPVLYDFFNAIVMKTFFDGIPPSLSESARIDGASEMQVFARIILPLSMPVLATIALFVGVGVWNDWFTGQFFISKESLQPAATFLNKMISEASFQTMTGSGSSGSGIQNMSQSQMELRGVTPEALRMTFVIIITTPILCVYPFLQRFFVKGVLVGSLKE</sequence>
<feature type="transmembrane region" description="Helical" evidence="7">
    <location>
        <begin position="142"/>
        <end position="163"/>
    </location>
</feature>
<proteinExistence type="inferred from homology"/>
<evidence type="ECO:0000259" key="8">
    <source>
        <dbReference type="PROSITE" id="PS50928"/>
    </source>
</evidence>
<feature type="domain" description="ABC transmembrane type-1" evidence="8">
    <location>
        <begin position="76"/>
        <end position="284"/>
    </location>
</feature>
<evidence type="ECO:0000256" key="3">
    <source>
        <dbReference type="ARBA" id="ARBA00022475"/>
    </source>
</evidence>
<dbReference type="Proteomes" id="UP001157114">
    <property type="component" value="Unassembled WGS sequence"/>
</dbReference>